<organism evidence="2 3">
    <name type="scientific">Leptolinea tardivitalis</name>
    <dbReference type="NCBI Taxonomy" id="229920"/>
    <lineage>
        <taxon>Bacteria</taxon>
        <taxon>Bacillati</taxon>
        <taxon>Chloroflexota</taxon>
        <taxon>Anaerolineae</taxon>
        <taxon>Anaerolineales</taxon>
        <taxon>Anaerolineaceae</taxon>
        <taxon>Leptolinea</taxon>
    </lineage>
</organism>
<gene>
    <name evidence="2" type="ORF">ADM99_10455</name>
</gene>
<dbReference type="OrthoDB" id="9797989at2"/>
<keyword evidence="3" id="KW-1185">Reference proteome</keyword>
<dbReference type="PANTHER" id="PTHR39173">
    <property type="entry name" value="ACETYLTRANSFERASE"/>
    <property type="match status" value="1"/>
</dbReference>
<name>A0A0N8GLA6_9CHLR</name>
<dbReference type="PROSITE" id="PS51186">
    <property type="entry name" value="GNAT"/>
    <property type="match status" value="1"/>
</dbReference>
<dbReference type="RefSeq" id="WP_062420615.1">
    <property type="nucleotide sequence ID" value="NZ_BBYA01000002.1"/>
</dbReference>
<proteinExistence type="predicted"/>
<dbReference type="AlphaFoldDB" id="A0A0N8GLA6"/>
<evidence type="ECO:0000313" key="3">
    <source>
        <dbReference type="Proteomes" id="UP000050430"/>
    </source>
</evidence>
<dbReference type="CDD" id="cd04301">
    <property type="entry name" value="NAT_SF"/>
    <property type="match status" value="1"/>
</dbReference>
<dbReference type="InterPro" id="IPR016181">
    <property type="entry name" value="Acyl_CoA_acyltransferase"/>
</dbReference>
<comment type="caution">
    <text evidence="2">The sequence shown here is derived from an EMBL/GenBank/DDBJ whole genome shotgun (WGS) entry which is preliminary data.</text>
</comment>
<sequence length="175" mass="20110">MDAIHLVKPTLAHKQAALEYRQEHFDHGEKLLHGSSLFDQIKSYEDWLDHLACNSTVETVKPGWVVSSTFFGVRENDHRIVGMIDIRHTLNDFLREYGGHIGYGVRPSERNKGYATQLLNLGLAFCRNLKLDRVMLACEKNNTGSRRTIEKCGGILDREFVHTDNKTVQIFWINL</sequence>
<reference evidence="2 3" key="1">
    <citation type="submission" date="2015-07" db="EMBL/GenBank/DDBJ databases">
        <title>Genome sequence of Leptolinea tardivitalis DSM 16556.</title>
        <authorList>
            <person name="Hemp J."/>
            <person name="Ward L.M."/>
            <person name="Pace L.A."/>
            <person name="Fischer W.W."/>
        </authorList>
    </citation>
    <scope>NUCLEOTIDE SEQUENCE [LARGE SCALE GENOMIC DNA]</scope>
    <source>
        <strain evidence="2 3">YMTK-2</strain>
    </source>
</reference>
<dbReference type="InterPro" id="IPR000182">
    <property type="entry name" value="GNAT_dom"/>
</dbReference>
<dbReference type="Gene3D" id="3.40.630.30">
    <property type="match status" value="1"/>
</dbReference>
<evidence type="ECO:0000313" key="2">
    <source>
        <dbReference type="EMBL" id="KPL71962.1"/>
    </source>
</evidence>
<dbReference type="STRING" id="229920.ADM99_10455"/>
<dbReference type="GO" id="GO:0016747">
    <property type="term" value="F:acyltransferase activity, transferring groups other than amino-acyl groups"/>
    <property type="evidence" value="ECO:0007669"/>
    <property type="project" value="InterPro"/>
</dbReference>
<accession>A0A0N8GLA6</accession>
<dbReference type="Proteomes" id="UP000050430">
    <property type="component" value="Unassembled WGS sequence"/>
</dbReference>
<feature type="domain" description="N-acetyltransferase" evidence="1">
    <location>
        <begin position="4"/>
        <end position="175"/>
    </location>
</feature>
<dbReference type="EMBL" id="LGCK01000010">
    <property type="protein sequence ID" value="KPL71962.1"/>
    <property type="molecule type" value="Genomic_DNA"/>
</dbReference>
<dbReference type="Pfam" id="PF00583">
    <property type="entry name" value="Acetyltransf_1"/>
    <property type="match status" value="1"/>
</dbReference>
<protein>
    <recommendedName>
        <fullName evidence="1">N-acetyltransferase domain-containing protein</fullName>
    </recommendedName>
</protein>
<evidence type="ECO:0000259" key="1">
    <source>
        <dbReference type="PROSITE" id="PS51186"/>
    </source>
</evidence>
<dbReference type="PANTHER" id="PTHR39173:SF1">
    <property type="entry name" value="ACETYLTRANSFERASE"/>
    <property type="match status" value="1"/>
</dbReference>
<dbReference type="SUPFAM" id="SSF55729">
    <property type="entry name" value="Acyl-CoA N-acyltransferases (Nat)"/>
    <property type="match status" value="1"/>
</dbReference>